<dbReference type="SUPFAM" id="SSF53474">
    <property type="entry name" value="alpha/beta-Hydrolases"/>
    <property type="match status" value="2"/>
</dbReference>
<feature type="domain" description="Serine aminopeptidase S33" evidence="2">
    <location>
        <begin position="61"/>
        <end position="177"/>
    </location>
</feature>
<gene>
    <name evidence="3" type="ordered locus">BC1003_1829</name>
</gene>
<dbReference type="InterPro" id="IPR029058">
    <property type="entry name" value="AB_hydrolase_fold"/>
</dbReference>
<dbReference type="InterPro" id="IPR022742">
    <property type="entry name" value="Hydrolase_4"/>
</dbReference>
<dbReference type="GO" id="GO:0052689">
    <property type="term" value="F:carboxylic ester hydrolase activity"/>
    <property type="evidence" value="ECO:0007669"/>
    <property type="project" value="TreeGrafter"/>
</dbReference>
<dbReference type="KEGG" id="bgf:BC1003_1829"/>
<dbReference type="InterPro" id="IPR053145">
    <property type="entry name" value="AB_hydrolase_Est10"/>
</dbReference>
<dbReference type="EMBL" id="CP002217">
    <property type="protein sequence ID" value="ADN57795.1"/>
    <property type="molecule type" value="Genomic_DNA"/>
</dbReference>
<feature type="compositionally biased region" description="Low complexity" evidence="1">
    <location>
        <begin position="645"/>
        <end position="658"/>
    </location>
</feature>
<evidence type="ECO:0000313" key="3">
    <source>
        <dbReference type="EMBL" id="ADN57795.1"/>
    </source>
</evidence>
<organism evidence="3">
    <name type="scientific">Burkholderia sp. (strain CCGE1003)</name>
    <dbReference type="NCBI Taxonomy" id="640512"/>
    <lineage>
        <taxon>Bacteria</taxon>
        <taxon>Pseudomonadati</taxon>
        <taxon>Pseudomonadota</taxon>
        <taxon>Betaproteobacteria</taxon>
        <taxon>Burkholderiales</taxon>
        <taxon>Burkholderiaceae</taxon>
        <taxon>Burkholderia</taxon>
    </lineage>
</organism>
<dbReference type="STRING" id="640512.BC1003_1829"/>
<reference evidence="3" key="1">
    <citation type="submission" date="2010-09" db="EMBL/GenBank/DDBJ databases">
        <title>Complete sequence of chromosome1 of Burkholderia sp. CCGE1003.</title>
        <authorList>
            <consortium name="US DOE Joint Genome Institute"/>
            <person name="Lucas S."/>
            <person name="Copeland A."/>
            <person name="Lapidus A."/>
            <person name="Cheng J.-F."/>
            <person name="Bruce D."/>
            <person name="Goodwin L."/>
            <person name="Pitluck S."/>
            <person name="Daligault H."/>
            <person name="Davenport K."/>
            <person name="Detter J.C."/>
            <person name="Han C."/>
            <person name="Tapia R."/>
            <person name="Land M."/>
            <person name="Hauser L."/>
            <person name="Jeffries C."/>
            <person name="Kyrpides N."/>
            <person name="Ivanova N."/>
            <person name="Ovchinnikova G."/>
            <person name="Martinez-Romero E."/>
            <person name="Rogel M.A."/>
            <person name="Auchtung J."/>
            <person name="Tiedje J.M."/>
            <person name="Woyke T."/>
        </authorList>
    </citation>
    <scope>NUCLEOTIDE SEQUENCE</scope>
    <source>
        <strain evidence="3">CCGE1003</strain>
    </source>
</reference>
<dbReference type="AlphaFoldDB" id="E1T9B2"/>
<dbReference type="PANTHER" id="PTHR43265">
    <property type="entry name" value="ESTERASE ESTD"/>
    <property type="match status" value="1"/>
</dbReference>
<dbReference type="eggNOG" id="COG1073">
    <property type="taxonomic scope" value="Bacteria"/>
</dbReference>
<accession>E1T9B2</accession>
<dbReference type="Gene3D" id="3.40.50.1820">
    <property type="entry name" value="alpha/beta hydrolase"/>
    <property type="match status" value="2"/>
</dbReference>
<protein>
    <submittedName>
        <fullName evidence="3">Putative esterase/lipase/thioesterase</fullName>
    </submittedName>
</protein>
<name>E1T9B2_BURSG</name>
<sequence length="679" mass="72793">MRREPETALARPITIMPTMTPVTFDGCFGWLHRPRSVQATMGVVLCNPFGYEALSAYRGWRDLADALAARGVTALRFDYPGTGDSSGNEEDPLRWRAWLDSIKSAVGVLREQSGVSRITLCGLRLGATLAAIAAQELGGVDDLIMLMPLVSGKAYIRELELQQHTWLAAQRALGLELGDERAGTVGAHGFTLYPDTLALLAKVDLTAADAGRATHGEALLARRVLLHDINDSARLLRLAAHYRALGVPVQVQMFGEYGRFLLNPSYSESPRRAFDSVLEWLDGGASALSMGAMCFSAQTASGVPHAPEATDASSAPNPQIEQIAQIAQVDVTPAAPSVNIAFPDGRERPVVFGGYVGVLCEPRRALHGAPAVLFVNTGGVHRIGDSRFTVLMARQLAAQGIASLRMDLSGLGDSVRRDAALTLDTVYSQYSIDDACAGVDWLTAAGYPKIVMAGVCSGAYVSLHAALARAAVTGCVCINLPFFSWGGARVRPGAQYVASSEVYRRAMRNPRKWLRLLTGQANARAIGLELARRLSARVAARAGAVLEGLLGERTPGGAIRRLAFELERKGVQTALLYGTLDEGLDELDIHFGPDGNRLRKRSNISVKQIARVDHALFSSGAREAMMAHFERFLRERILGAYGDSATTAASAPTPAPASRGLRTAQPGSQPRRQPGVQRP</sequence>
<dbReference type="PANTHER" id="PTHR43265:SF1">
    <property type="entry name" value="ESTERASE ESTD"/>
    <property type="match status" value="1"/>
</dbReference>
<dbReference type="HOGENOM" id="CLU_029181_0_0_4"/>
<dbReference type="Pfam" id="PF12146">
    <property type="entry name" value="Hydrolase_4"/>
    <property type="match status" value="1"/>
</dbReference>
<evidence type="ECO:0000256" key="1">
    <source>
        <dbReference type="SAM" id="MobiDB-lite"/>
    </source>
</evidence>
<feature type="region of interest" description="Disordered" evidence="1">
    <location>
        <begin position="645"/>
        <end position="679"/>
    </location>
</feature>
<proteinExistence type="predicted"/>
<evidence type="ECO:0000259" key="2">
    <source>
        <dbReference type="Pfam" id="PF12146"/>
    </source>
</evidence>